<dbReference type="EMBL" id="BRYB01000131">
    <property type="protein sequence ID" value="GMI23579.1"/>
    <property type="molecule type" value="Genomic_DNA"/>
</dbReference>
<feature type="transmembrane region" description="Helical" evidence="1">
    <location>
        <begin position="466"/>
        <end position="486"/>
    </location>
</feature>
<feature type="transmembrane region" description="Helical" evidence="1">
    <location>
        <begin position="85"/>
        <end position="108"/>
    </location>
</feature>
<comment type="caution">
    <text evidence="2">The sequence shown here is derived from an EMBL/GenBank/DDBJ whole genome shotgun (WGS) entry which is preliminary data.</text>
</comment>
<accession>A0ABQ6MCC0</accession>
<keyword evidence="1" id="KW-0472">Membrane</keyword>
<proteinExistence type="predicted"/>
<name>A0ABQ6MCC0_9STRA</name>
<keyword evidence="1" id="KW-0812">Transmembrane</keyword>
<protein>
    <submittedName>
        <fullName evidence="2">Uncharacterized protein</fullName>
    </submittedName>
</protein>
<evidence type="ECO:0000256" key="1">
    <source>
        <dbReference type="SAM" id="Phobius"/>
    </source>
</evidence>
<sequence length="513" mass="56911">MLVPPLLSSLIWGFYPFASPDLGIIGSHFLPGFTLLACLSVPGIGLLLCVAVSVTPTRRGVAKFTVVYAGTFVAGYWILGESWRFPIPFGLLIVTVIAAPSACLALFHDMFGTSIFTKEVLFPLLPLIGVGLLPAVFMVGFCFYRSAFMQMTAGQQTAFGPVWPIMKLLLKQLAAKLVEMGKNPDAAPFMLMTFDAVAGMCGNFLFVSATDVSSVFAMISVDIAENLFIALRVVGIVQSSLKDSVIRIQTQKDIEIADLRHRLDRHDERLDWDNAQKTKLLEGLHTQYEHINERLKRIEEGRDILAVDERSEQEEGAELVEMAGGIDKVKGSFLQQDAPPAMSSPLLRARREFMDPTSLEAIGSENLHLHRAVRLLLSYLASELSEMVSSAWMIMMLPILYWCPNKQYLYTIADLDDEAFHRALRFSAIDFGLELLTFSAMLLVFMMLTNVNVYGVGVTYFHRKNLFIPALLLGVGVSILPVAFLLKHLGMDPLMRWDLEASNNATANTTTLE</sequence>
<evidence type="ECO:0000313" key="2">
    <source>
        <dbReference type="EMBL" id="GMI23579.1"/>
    </source>
</evidence>
<feature type="transmembrane region" description="Helical" evidence="1">
    <location>
        <begin position="187"/>
        <end position="209"/>
    </location>
</feature>
<keyword evidence="3" id="KW-1185">Reference proteome</keyword>
<feature type="transmembrane region" description="Helical" evidence="1">
    <location>
        <begin position="120"/>
        <end position="141"/>
    </location>
</feature>
<reference evidence="2 3" key="1">
    <citation type="journal article" date="2023" name="Commun. Biol.">
        <title>Genome analysis of Parmales, the sister group of diatoms, reveals the evolutionary specialization of diatoms from phago-mixotrophs to photoautotrophs.</title>
        <authorList>
            <person name="Ban H."/>
            <person name="Sato S."/>
            <person name="Yoshikawa S."/>
            <person name="Yamada K."/>
            <person name="Nakamura Y."/>
            <person name="Ichinomiya M."/>
            <person name="Sato N."/>
            <person name="Blanc-Mathieu R."/>
            <person name="Endo H."/>
            <person name="Kuwata A."/>
            <person name="Ogata H."/>
        </authorList>
    </citation>
    <scope>NUCLEOTIDE SEQUENCE [LARGE SCALE GENOMIC DNA]</scope>
</reference>
<gene>
    <name evidence="2" type="ORF">TeGR_g11298</name>
</gene>
<feature type="transmembrane region" description="Helical" evidence="1">
    <location>
        <begin position="29"/>
        <end position="54"/>
    </location>
</feature>
<keyword evidence="1" id="KW-1133">Transmembrane helix</keyword>
<organism evidence="2 3">
    <name type="scientific">Tetraparma gracilis</name>
    <dbReference type="NCBI Taxonomy" id="2962635"/>
    <lineage>
        <taxon>Eukaryota</taxon>
        <taxon>Sar</taxon>
        <taxon>Stramenopiles</taxon>
        <taxon>Ochrophyta</taxon>
        <taxon>Bolidophyceae</taxon>
        <taxon>Parmales</taxon>
        <taxon>Triparmaceae</taxon>
        <taxon>Tetraparma</taxon>
    </lineage>
</organism>
<feature type="transmembrane region" description="Helical" evidence="1">
    <location>
        <begin position="61"/>
        <end position="79"/>
    </location>
</feature>
<feature type="transmembrane region" description="Helical" evidence="1">
    <location>
        <begin position="431"/>
        <end position="454"/>
    </location>
</feature>
<dbReference type="Proteomes" id="UP001165060">
    <property type="component" value="Unassembled WGS sequence"/>
</dbReference>
<evidence type="ECO:0000313" key="3">
    <source>
        <dbReference type="Proteomes" id="UP001165060"/>
    </source>
</evidence>